<proteinExistence type="predicted"/>
<dbReference type="Proteomes" id="UP000830434">
    <property type="component" value="Chromosome"/>
</dbReference>
<dbReference type="EMBL" id="CP096658">
    <property type="protein sequence ID" value="UPW01589.1"/>
    <property type="molecule type" value="Genomic_DNA"/>
</dbReference>
<dbReference type="KEGG" id="haxz:M0R88_05660"/>
<reference evidence="1" key="1">
    <citation type="submission" date="2022-04" db="EMBL/GenBank/DDBJ databases">
        <title>Diverse halophilic archaea isolated from saline environments.</title>
        <authorList>
            <person name="Cui H.-L."/>
        </authorList>
    </citation>
    <scope>NUCLEOTIDE SEQUENCE</scope>
    <source>
        <strain evidence="1">XZYJT40</strain>
    </source>
</reference>
<dbReference type="PROSITE" id="PS51257">
    <property type="entry name" value="PROKAR_LIPOPROTEIN"/>
    <property type="match status" value="1"/>
</dbReference>
<evidence type="ECO:0000313" key="2">
    <source>
        <dbReference type="Proteomes" id="UP000830434"/>
    </source>
</evidence>
<sequence length="309" mass="34196">MDRRRFVAGVGGALPWVAGCTASRSESGPRPQSGTVESGRRYALEAHPIGADGIRVAFATQAGELPDGALDLFLATLDGSDDPRTYGHREFEYAGFVEYGGRFYRVTVDETGQKTRERPVLLAEPVESEAARQKAVHWSTYSGDDDAALRRAASQADSEDGNANGNGSECDCYVLRHRDPDESDLLPQPKHEYVRYDGSVLRLSVERRELTETEYTYETTRVADSTTAFREFVREEVVDVWLDDSNLSERQRTVFEAARAGEYAESGDLSAAYRGLLERIFGDLPADTTGERVGYDGRTHEVHVHVGES</sequence>
<dbReference type="RefSeq" id="WP_248655987.1">
    <property type="nucleotide sequence ID" value="NZ_CP096658.1"/>
</dbReference>
<protein>
    <submittedName>
        <fullName evidence="1">Uncharacterized protein</fullName>
    </submittedName>
</protein>
<gene>
    <name evidence="1" type="ORF">M0R88_05660</name>
</gene>
<keyword evidence="2" id="KW-1185">Reference proteome</keyword>
<accession>A0A8U0INJ7</accession>
<dbReference type="GeneID" id="72189321"/>
<organism evidence="1 2">
    <name type="scientific">Halorussus gelatinilyticus</name>
    <dbReference type="NCBI Taxonomy" id="2937524"/>
    <lineage>
        <taxon>Archaea</taxon>
        <taxon>Methanobacteriati</taxon>
        <taxon>Methanobacteriota</taxon>
        <taxon>Stenosarchaea group</taxon>
        <taxon>Halobacteria</taxon>
        <taxon>Halobacteriales</taxon>
        <taxon>Haladaptataceae</taxon>
        <taxon>Halorussus</taxon>
    </lineage>
</organism>
<name>A0A8U0INJ7_9EURY</name>
<evidence type="ECO:0000313" key="1">
    <source>
        <dbReference type="EMBL" id="UPW01589.1"/>
    </source>
</evidence>
<dbReference type="AlphaFoldDB" id="A0A8U0INJ7"/>